<dbReference type="SUPFAM" id="SSF52172">
    <property type="entry name" value="CheY-like"/>
    <property type="match status" value="1"/>
</dbReference>
<dbReference type="InterPro" id="IPR043128">
    <property type="entry name" value="Rev_trsase/Diguanyl_cyclase"/>
</dbReference>
<dbReference type="InterPro" id="IPR001789">
    <property type="entry name" value="Sig_transdc_resp-reg_receiver"/>
</dbReference>
<keyword evidence="4" id="KW-0808">Transferase</keyword>
<evidence type="ECO:0000259" key="13">
    <source>
        <dbReference type="PROSITE" id="PS50887"/>
    </source>
</evidence>
<protein>
    <recommendedName>
        <fullName evidence="2">histidine kinase</fullName>
        <ecNumber evidence="2">2.7.13.3</ecNumber>
    </recommendedName>
</protein>
<dbReference type="PANTHER" id="PTHR43065">
    <property type="entry name" value="SENSOR HISTIDINE KINASE"/>
    <property type="match status" value="1"/>
</dbReference>
<organism evidence="14 15">
    <name type="scientific">Oceanidesulfovibrio marinus</name>
    <dbReference type="NCBI Taxonomy" id="370038"/>
    <lineage>
        <taxon>Bacteria</taxon>
        <taxon>Pseudomonadati</taxon>
        <taxon>Thermodesulfobacteriota</taxon>
        <taxon>Desulfovibrionia</taxon>
        <taxon>Desulfovibrionales</taxon>
        <taxon>Desulfovibrionaceae</taxon>
        <taxon>Oceanidesulfovibrio</taxon>
    </lineage>
</organism>
<comment type="caution">
    <text evidence="9">Lacks conserved residue(s) required for the propagation of feature annotation.</text>
</comment>
<evidence type="ECO:0000259" key="12">
    <source>
        <dbReference type="PROSITE" id="PS50112"/>
    </source>
</evidence>
<dbReference type="InterPro" id="IPR003661">
    <property type="entry name" value="HisK_dim/P_dom"/>
</dbReference>
<dbReference type="SMART" id="SM00388">
    <property type="entry name" value="HisKA"/>
    <property type="match status" value="1"/>
</dbReference>
<dbReference type="Proteomes" id="UP000503251">
    <property type="component" value="Chromosome"/>
</dbReference>
<dbReference type="Pfam" id="PF08447">
    <property type="entry name" value="PAS_3"/>
    <property type="match status" value="1"/>
</dbReference>
<dbReference type="PROSITE" id="PS50109">
    <property type="entry name" value="HIS_KIN"/>
    <property type="match status" value="1"/>
</dbReference>
<dbReference type="EC" id="2.7.13.3" evidence="2"/>
<dbReference type="NCBIfam" id="TIGR00229">
    <property type="entry name" value="sensory_box"/>
    <property type="match status" value="1"/>
</dbReference>
<feature type="domain" description="GGDEF" evidence="13">
    <location>
        <begin position="566"/>
        <end position="702"/>
    </location>
</feature>
<name>A0ABX6N9W6_9BACT</name>
<dbReference type="InterPro" id="IPR036097">
    <property type="entry name" value="HisK_dim/P_sf"/>
</dbReference>
<dbReference type="PROSITE" id="PS50112">
    <property type="entry name" value="PAS"/>
    <property type="match status" value="1"/>
</dbReference>
<evidence type="ECO:0000313" key="14">
    <source>
        <dbReference type="EMBL" id="QJT07394.1"/>
    </source>
</evidence>
<dbReference type="Gene3D" id="3.30.450.20">
    <property type="entry name" value="PAS domain"/>
    <property type="match status" value="1"/>
</dbReference>
<comment type="catalytic activity">
    <reaction evidence="1">
        <text>ATP + protein L-histidine = ADP + protein N-phospho-L-histidine.</text>
        <dbReference type="EC" id="2.7.13.3"/>
    </reaction>
</comment>
<keyword evidence="3" id="KW-0597">Phosphoprotein</keyword>
<evidence type="ECO:0000313" key="15">
    <source>
        <dbReference type="Proteomes" id="UP000503251"/>
    </source>
</evidence>
<keyword evidence="8" id="KW-0902">Two-component regulatory system</keyword>
<dbReference type="CDD" id="cd00130">
    <property type="entry name" value="PAS"/>
    <property type="match status" value="1"/>
</dbReference>
<evidence type="ECO:0000256" key="3">
    <source>
        <dbReference type="ARBA" id="ARBA00022553"/>
    </source>
</evidence>
<dbReference type="InterPro" id="IPR029787">
    <property type="entry name" value="Nucleotide_cyclase"/>
</dbReference>
<dbReference type="InterPro" id="IPR036890">
    <property type="entry name" value="HATPase_C_sf"/>
</dbReference>
<dbReference type="InterPro" id="IPR013655">
    <property type="entry name" value="PAS_fold_3"/>
</dbReference>
<dbReference type="SUPFAM" id="SSF55073">
    <property type="entry name" value="Nucleotide cyclase"/>
    <property type="match status" value="1"/>
</dbReference>
<evidence type="ECO:0000256" key="2">
    <source>
        <dbReference type="ARBA" id="ARBA00012438"/>
    </source>
</evidence>
<dbReference type="SUPFAM" id="SSF55785">
    <property type="entry name" value="PYP-like sensor domain (PAS domain)"/>
    <property type="match status" value="1"/>
</dbReference>
<gene>
    <name evidence="14" type="ORF">E8L03_00020</name>
</gene>
<evidence type="ECO:0000256" key="9">
    <source>
        <dbReference type="PROSITE-ProRule" id="PRU00169"/>
    </source>
</evidence>
<sequence length="707" mass="78308">MLHPISKKIRYKKSSRILHGTRVRNPFMQPCPFDPDLSRALVVDNDRATCDSLAMQLERTGFVTQTCAQPDHLVESMNGERYSLAFINLHLQEVGGLDLATSLLDSQSVEDVVFMGDPESSDTLVRAMQIGACDFLPTPVQEQDLGMLLERIRQRRRLKARIHRAEYRHSLLLQSIPLIVFSIRPDLTLEFINQSVTHFLGYSPEEAMARRNWLGYLIHPEDRRAIRSTLRKAFDEGSPFSVECRLIHRKGHIVHGIARSITELPCDPDDRANGAGRRVEGVFMDITDRVFLEQALVQSAKLKTLGSISAEVAHEIRNPLMSIAGFARRLNQKTPAPELDIILRESARLEELLNRIRDYLKPVNLSRQGCSVNNLLSNAAALLATEMDARSVEWRVDLDHEVPLAMADPDALTQVVIDLVRHALANLADGGYVNIQSASSERNVLVKISYLQCAPVSDPDRLFLPFEEDTDVHGMPLCSRLVRNMGGVLDFDQTLGKRSIATFTVSMSKVDTAPAPLEGSFVEDGASTVAAEELRHCFEPRSGVLSRQLFDDVFARTVRASNRAKQSLGVIVIEVDGIGVHSTHNGQFHAKKSLDHVASALAQELQQLPCNILARYGDHEYVAILPDTLQDEAATLGETLRQAVHDLAIPVAGPEDSRTLEVHIGVSAFTPTSSTSPEEYIAQAYHALDTAAGREERRAPMGSGISA</sequence>
<dbReference type="InterPro" id="IPR011006">
    <property type="entry name" value="CheY-like_superfamily"/>
</dbReference>
<evidence type="ECO:0000259" key="11">
    <source>
        <dbReference type="PROSITE" id="PS50110"/>
    </source>
</evidence>
<evidence type="ECO:0000256" key="6">
    <source>
        <dbReference type="ARBA" id="ARBA00022777"/>
    </source>
</evidence>
<dbReference type="PANTHER" id="PTHR43065:SF10">
    <property type="entry name" value="PEROXIDE STRESS-ACTIVATED HISTIDINE KINASE MAK3"/>
    <property type="match status" value="1"/>
</dbReference>
<keyword evidence="15" id="KW-1185">Reference proteome</keyword>
<reference evidence="14 15" key="1">
    <citation type="submission" date="2019-04" db="EMBL/GenBank/DDBJ databases">
        <title>Isolation and culture of sulfate reducing bacteria from the cold seep of the South China Sea.</title>
        <authorList>
            <person name="Sun C."/>
            <person name="Liu R."/>
        </authorList>
    </citation>
    <scope>NUCLEOTIDE SEQUENCE [LARGE SCALE GENOMIC DNA]</scope>
    <source>
        <strain evidence="14 15">CS1</strain>
    </source>
</reference>
<dbReference type="SUPFAM" id="SSF55874">
    <property type="entry name" value="ATPase domain of HSP90 chaperone/DNA topoisomerase II/histidine kinase"/>
    <property type="match status" value="1"/>
</dbReference>
<proteinExistence type="predicted"/>
<dbReference type="SMART" id="SM00267">
    <property type="entry name" value="GGDEF"/>
    <property type="match status" value="1"/>
</dbReference>
<evidence type="ECO:0000256" key="8">
    <source>
        <dbReference type="ARBA" id="ARBA00023012"/>
    </source>
</evidence>
<dbReference type="Pfam" id="PF00072">
    <property type="entry name" value="Response_reg"/>
    <property type="match status" value="1"/>
</dbReference>
<dbReference type="SMART" id="SM00448">
    <property type="entry name" value="REC"/>
    <property type="match status" value="1"/>
</dbReference>
<evidence type="ECO:0000256" key="1">
    <source>
        <dbReference type="ARBA" id="ARBA00000085"/>
    </source>
</evidence>
<dbReference type="PROSITE" id="PS50887">
    <property type="entry name" value="GGDEF"/>
    <property type="match status" value="1"/>
</dbReference>
<dbReference type="PROSITE" id="PS50110">
    <property type="entry name" value="RESPONSE_REGULATORY"/>
    <property type="match status" value="1"/>
</dbReference>
<dbReference type="Pfam" id="PF00512">
    <property type="entry name" value="HisKA"/>
    <property type="match status" value="1"/>
</dbReference>
<keyword evidence="5" id="KW-0547">Nucleotide-binding</keyword>
<dbReference type="Pfam" id="PF00990">
    <property type="entry name" value="GGDEF"/>
    <property type="match status" value="1"/>
</dbReference>
<evidence type="ECO:0000256" key="5">
    <source>
        <dbReference type="ARBA" id="ARBA00022741"/>
    </source>
</evidence>
<dbReference type="Gene3D" id="1.10.287.130">
    <property type="match status" value="1"/>
</dbReference>
<dbReference type="EMBL" id="CP039543">
    <property type="protein sequence ID" value="QJT07394.1"/>
    <property type="molecule type" value="Genomic_DNA"/>
</dbReference>
<feature type="domain" description="Histidine kinase" evidence="10">
    <location>
        <begin position="311"/>
        <end position="509"/>
    </location>
</feature>
<dbReference type="SUPFAM" id="SSF47384">
    <property type="entry name" value="Homodimeric domain of signal transducing histidine kinase"/>
    <property type="match status" value="1"/>
</dbReference>
<dbReference type="Gene3D" id="3.30.565.10">
    <property type="entry name" value="Histidine kinase-like ATPase, C-terminal domain"/>
    <property type="match status" value="1"/>
</dbReference>
<accession>A0ABX6N9W6</accession>
<dbReference type="NCBIfam" id="TIGR00254">
    <property type="entry name" value="GGDEF"/>
    <property type="match status" value="1"/>
</dbReference>
<dbReference type="InterPro" id="IPR035965">
    <property type="entry name" value="PAS-like_dom_sf"/>
</dbReference>
<feature type="domain" description="Response regulatory" evidence="11">
    <location>
        <begin position="39"/>
        <end position="153"/>
    </location>
</feature>
<feature type="domain" description="PAS" evidence="12">
    <location>
        <begin position="165"/>
        <end position="237"/>
    </location>
</feature>
<dbReference type="InterPro" id="IPR005467">
    <property type="entry name" value="His_kinase_dom"/>
</dbReference>
<evidence type="ECO:0000259" key="10">
    <source>
        <dbReference type="PROSITE" id="PS50109"/>
    </source>
</evidence>
<dbReference type="CDD" id="cd00082">
    <property type="entry name" value="HisKA"/>
    <property type="match status" value="1"/>
</dbReference>
<evidence type="ECO:0000256" key="7">
    <source>
        <dbReference type="ARBA" id="ARBA00022840"/>
    </source>
</evidence>
<dbReference type="Gene3D" id="3.30.70.270">
    <property type="match status" value="1"/>
</dbReference>
<keyword evidence="6" id="KW-0418">Kinase</keyword>
<evidence type="ECO:0000256" key="4">
    <source>
        <dbReference type="ARBA" id="ARBA00022679"/>
    </source>
</evidence>
<dbReference type="InterPro" id="IPR000160">
    <property type="entry name" value="GGDEF_dom"/>
</dbReference>
<dbReference type="InterPro" id="IPR000014">
    <property type="entry name" value="PAS"/>
</dbReference>
<dbReference type="Gene3D" id="3.40.50.2300">
    <property type="match status" value="1"/>
</dbReference>
<dbReference type="SMART" id="SM00091">
    <property type="entry name" value="PAS"/>
    <property type="match status" value="1"/>
</dbReference>
<keyword evidence="7" id="KW-0067">ATP-binding</keyword>